<gene>
    <name evidence="6" type="ORF">F0919_01575</name>
</gene>
<protein>
    <submittedName>
        <fullName evidence="6">Putative metal-dependent hydrolase</fullName>
    </submittedName>
</protein>
<dbReference type="HAMAP" id="MF_01256">
    <property type="entry name" value="YfiT_hydrol"/>
    <property type="match status" value="1"/>
</dbReference>
<proteinExistence type="inferred from homology"/>
<keyword evidence="2" id="KW-0479">Metal-binding</keyword>
<dbReference type="NCBIfam" id="NF009807">
    <property type="entry name" value="PRK13291.1"/>
    <property type="match status" value="1"/>
</dbReference>
<sequence>MTPETEALAYPIGKFEMPLEYDETQIRKWIERIEVSPKWYDAAIENMDEAQLLTPYRPDGWTVMQVIHHVADSHMNAYIRFKWALTEDCPTIKPYHEKQWAELPDVFNVPVNVSVTILHALHRRWVALMRDMTTEDWKRAMVHPEHNRRMELWQLLAMYAWHTKHHFEHIFRLRERMNWL</sequence>
<evidence type="ECO:0000256" key="1">
    <source>
        <dbReference type="ARBA" id="ARBA00022490"/>
    </source>
</evidence>
<organism evidence="6 7">
    <name type="scientific">Taibaiella lutea</name>
    <dbReference type="NCBI Taxonomy" id="2608001"/>
    <lineage>
        <taxon>Bacteria</taxon>
        <taxon>Pseudomonadati</taxon>
        <taxon>Bacteroidota</taxon>
        <taxon>Chitinophagia</taxon>
        <taxon>Chitinophagales</taxon>
        <taxon>Chitinophagaceae</taxon>
        <taxon>Taibaiella</taxon>
    </lineage>
</organism>
<dbReference type="InterPro" id="IPR034660">
    <property type="entry name" value="DinB/YfiT-like"/>
</dbReference>
<accession>A0A5M6CQS7</accession>
<keyword evidence="3 6" id="KW-0378">Hydrolase</keyword>
<evidence type="ECO:0000313" key="7">
    <source>
        <dbReference type="Proteomes" id="UP000323632"/>
    </source>
</evidence>
<dbReference type="Pfam" id="PF12867">
    <property type="entry name" value="DinB_2"/>
    <property type="match status" value="1"/>
</dbReference>
<dbReference type="EMBL" id="VWSH01000001">
    <property type="protein sequence ID" value="KAA5537497.1"/>
    <property type="molecule type" value="Genomic_DNA"/>
</dbReference>
<keyword evidence="7" id="KW-1185">Reference proteome</keyword>
<dbReference type="Proteomes" id="UP000323632">
    <property type="component" value="Unassembled WGS sequence"/>
</dbReference>
<dbReference type="AlphaFoldDB" id="A0A5M6CQS7"/>
<evidence type="ECO:0000256" key="2">
    <source>
        <dbReference type="ARBA" id="ARBA00022723"/>
    </source>
</evidence>
<evidence type="ECO:0000313" key="6">
    <source>
        <dbReference type="EMBL" id="KAA5537497.1"/>
    </source>
</evidence>
<dbReference type="GO" id="GO:0016787">
    <property type="term" value="F:hydrolase activity"/>
    <property type="evidence" value="ECO:0007669"/>
    <property type="project" value="UniProtKB-KW"/>
</dbReference>
<comment type="caution">
    <text evidence="6">The sequence shown here is derived from an EMBL/GenBank/DDBJ whole genome shotgun (WGS) entry which is preliminary data.</text>
</comment>
<dbReference type="InterPro" id="IPR023774">
    <property type="entry name" value="Put_metal_dep_hydrolase_YfiT"/>
</dbReference>
<keyword evidence="4" id="KW-0862">Zinc</keyword>
<evidence type="ECO:0000256" key="3">
    <source>
        <dbReference type="ARBA" id="ARBA00022801"/>
    </source>
</evidence>
<dbReference type="InterPro" id="IPR024775">
    <property type="entry name" value="DinB-like"/>
</dbReference>
<evidence type="ECO:0000259" key="5">
    <source>
        <dbReference type="Pfam" id="PF12867"/>
    </source>
</evidence>
<dbReference type="SUPFAM" id="SSF109854">
    <property type="entry name" value="DinB/YfiT-like putative metalloenzymes"/>
    <property type="match status" value="1"/>
</dbReference>
<keyword evidence="1" id="KW-0963">Cytoplasm</keyword>
<evidence type="ECO:0000256" key="4">
    <source>
        <dbReference type="ARBA" id="ARBA00022833"/>
    </source>
</evidence>
<dbReference type="GO" id="GO:0046872">
    <property type="term" value="F:metal ion binding"/>
    <property type="evidence" value="ECO:0007669"/>
    <property type="project" value="UniProtKB-KW"/>
</dbReference>
<reference evidence="6 7" key="1">
    <citation type="submission" date="2019-09" db="EMBL/GenBank/DDBJ databases">
        <title>Genome sequence and assembly of Taibaiella sp.</title>
        <authorList>
            <person name="Chhetri G."/>
        </authorList>
    </citation>
    <scope>NUCLEOTIDE SEQUENCE [LARGE SCALE GENOMIC DNA]</scope>
    <source>
        <strain evidence="6 7">KVB11</strain>
    </source>
</reference>
<feature type="domain" description="DinB-like" evidence="5">
    <location>
        <begin position="40"/>
        <end position="170"/>
    </location>
</feature>
<dbReference type="Gene3D" id="1.20.120.450">
    <property type="entry name" value="dinb family like domain"/>
    <property type="match status" value="1"/>
</dbReference>
<name>A0A5M6CQS7_9BACT</name>